<organism evidence="2 3">
    <name type="scientific">Cirrhinus mrigala</name>
    <name type="common">Mrigala</name>
    <dbReference type="NCBI Taxonomy" id="683832"/>
    <lineage>
        <taxon>Eukaryota</taxon>
        <taxon>Metazoa</taxon>
        <taxon>Chordata</taxon>
        <taxon>Craniata</taxon>
        <taxon>Vertebrata</taxon>
        <taxon>Euteleostomi</taxon>
        <taxon>Actinopterygii</taxon>
        <taxon>Neopterygii</taxon>
        <taxon>Teleostei</taxon>
        <taxon>Ostariophysi</taxon>
        <taxon>Cypriniformes</taxon>
        <taxon>Cyprinidae</taxon>
        <taxon>Labeoninae</taxon>
        <taxon>Labeonini</taxon>
        <taxon>Cirrhinus</taxon>
    </lineage>
</organism>
<feature type="non-terminal residue" evidence="2">
    <location>
        <position position="1"/>
    </location>
</feature>
<comment type="caution">
    <text evidence="2">The sequence shown here is derived from an EMBL/GenBank/DDBJ whole genome shotgun (WGS) entry which is preliminary data.</text>
</comment>
<protein>
    <submittedName>
        <fullName evidence="2">Uncharacterized protein</fullName>
    </submittedName>
</protein>
<feature type="compositionally biased region" description="Low complexity" evidence="1">
    <location>
        <begin position="7"/>
        <end position="18"/>
    </location>
</feature>
<dbReference type="AlphaFoldDB" id="A0ABD0R233"/>
<accession>A0ABD0R233</accession>
<dbReference type="Proteomes" id="UP001529510">
    <property type="component" value="Unassembled WGS sequence"/>
</dbReference>
<evidence type="ECO:0000256" key="1">
    <source>
        <dbReference type="SAM" id="MobiDB-lite"/>
    </source>
</evidence>
<gene>
    <name evidence="2" type="ORF">M9458_014553</name>
</gene>
<name>A0ABD0R233_CIRMR</name>
<feature type="compositionally biased region" description="Polar residues" evidence="1">
    <location>
        <begin position="65"/>
        <end position="77"/>
    </location>
</feature>
<evidence type="ECO:0000313" key="3">
    <source>
        <dbReference type="Proteomes" id="UP001529510"/>
    </source>
</evidence>
<sequence>GNRESSSRASSSRQSSTDSDMKSLEPRPWSSTDSDSSNRTLRPPVTKASSFSGISILTRGDSLGSKGSQGSARGSRT</sequence>
<feature type="non-terminal residue" evidence="2">
    <location>
        <position position="77"/>
    </location>
</feature>
<proteinExistence type="predicted"/>
<feature type="compositionally biased region" description="Polar residues" evidence="1">
    <location>
        <begin position="29"/>
        <end position="40"/>
    </location>
</feature>
<evidence type="ECO:0000313" key="2">
    <source>
        <dbReference type="EMBL" id="KAL0191855.1"/>
    </source>
</evidence>
<keyword evidence="3" id="KW-1185">Reference proteome</keyword>
<dbReference type="EMBL" id="JAMKFB020000006">
    <property type="protein sequence ID" value="KAL0191855.1"/>
    <property type="molecule type" value="Genomic_DNA"/>
</dbReference>
<feature type="region of interest" description="Disordered" evidence="1">
    <location>
        <begin position="1"/>
        <end position="77"/>
    </location>
</feature>
<reference evidence="2 3" key="1">
    <citation type="submission" date="2024-05" db="EMBL/GenBank/DDBJ databases">
        <title>Genome sequencing and assembly of Indian major carp, Cirrhinus mrigala (Hamilton, 1822).</title>
        <authorList>
            <person name="Mohindra V."/>
            <person name="Chowdhury L.M."/>
            <person name="Lal K."/>
            <person name="Jena J.K."/>
        </authorList>
    </citation>
    <scope>NUCLEOTIDE SEQUENCE [LARGE SCALE GENOMIC DNA]</scope>
    <source>
        <strain evidence="2">CM1030</strain>
        <tissue evidence="2">Blood</tissue>
    </source>
</reference>